<feature type="repeat" description="TPR" evidence="11">
    <location>
        <begin position="354"/>
        <end position="387"/>
    </location>
</feature>
<keyword evidence="6" id="KW-0418">Kinase</keyword>
<dbReference type="PROSITE" id="PS50011">
    <property type="entry name" value="PROTEIN_KINASE_DOM"/>
    <property type="match status" value="1"/>
</dbReference>
<evidence type="ECO:0000256" key="12">
    <source>
        <dbReference type="SAM" id="Phobius"/>
    </source>
</evidence>
<dbReference type="InterPro" id="IPR013105">
    <property type="entry name" value="TPR_2"/>
</dbReference>
<evidence type="ECO:0000256" key="7">
    <source>
        <dbReference type="ARBA" id="ARBA00022803"/>
    </source>
</evidence>
<dbReference type="SUPFAM" id="SSF56112">
    <property type="entry name" value="Protein kinase-like (PK-like)"/>
    <property type="match status" value="1"/>
</dbReference>
<keyword evidence="5" id="KW-0547">Nucleotide-binding</keyword>
<dbReference type="PROSITE" id="PS50005">
    <property type="entry name" value="TPR"/>
    <property type="match status" value="2"/>
</dbReference>
<dbReference type="PROSITE" id="PS00108">
    <property type="entry name" value="PROTEIN_KINASE_ST"/>
    <property type="match status" value="1"/>
</dbReference>
<evidence type="ECO:0000256" key="10">
    <source>
        <dbReference type="ARBA" id="ARBA00048679"/>
    </source>
</evidence>
<evidence type="ECO:0000313" key="14">
    <source>
        <dbReference type="EMBL" id="MBD2565531.1"/>
    </source>
</evidence>
<keyword evidence="8" id="KW-0067">ATP-binding</keyword>
<evidence type="ECO:0000256" key="5">
    <source>
        <dbReference type="ARBA" id="ARBA00022741"/>
    </source>
</evidence>
<dbReference type="NCBIfam" id="NF045510">
    <property type="entry name" value="4Cys_prefix_kin"/>
    <property type="match status" value="1"/>
</dbReference>
<feature type="repeat" description="TPR" evidence="11">
    <location>
        <begin position="567"/>
        <end position="600"/>
    </location>
</feature>
<dbReference type="InterPro" id="IPR008271">
    <property type="entry name" value="Ser/Thr_kinase_AS"/>
</dbReference>
<keyword evidence="2" id="KW-0723">Serine/threonine-protein kinase</keyword>
<keyword evidence="12" id="KW-0812">Transmembrane</keyword>
<dbReference type="CDD" id="cd14014">
    <property type="entry name" value="STKc_PknB_like"/>
    <property type="match status" value="1"/>
</dbReference>
<feature type="transmembrane region" description="Helical" evidence="12">
    <location>
        <begin position="329"/>
        <end position="350"/>
    </location>
</feature>
<comment type="caution">
    <text evidence="14">The sequence shown here is derived from an EMBL/GenBank/DDBJ whole genome shotgun (WGS) entry which is preliminary data.</text>
</comment>
<evidence type="ECO:0000256" key="6">
    <source>
        <dbReference type="ARBA" id="ARBA00022777"/>
    </source>
</evidence>
<evidence type="ECO:0000259" key="13">
    <source>
        <dbReference type="PROSITE" id="PS50011"/>
    </source>
</evidence>
<keyword evidence="7 11" id="KW-0802">TPR repeat</keyword>
<reference evidence="14 15" key="1">
    <citation type="journal article" date="2020" name="ISME J.">
        <title>Comparative genomics reveals insights into cyanobacterial evolution and habitat adaptation.</title>
        <authorList>
            <person name="Chen M.Y."/>
            <person name="Teng W.K."/>
            <person name="Zhao L."/>
            <person name="Hu C.X."/>
            <person name="Zhou Y.K."/>
            <person name="Han B.P."/>
            <person name="Song L.R."/>
            <person name="Shu W.S."/>
        </authorList>
    </citation>
    <scope>NUCLEOTIDE SEQUENCE [LARGE SCALE GENOMIC DNA]</scope>
    <source>
        <strain evidence="14 15">FACHB-391</strain>
    </source>
</reference>
<evidence type="ECO:0000256" key="2">
    <source>
        <dbReference type="ARBA" id="ARBA00022527"/>
    </source>
</evidence>
<dbReference type="SMART" id="SM00220">
    <property type="entry name" value="S_TKc"/>
    <property type="match status" value="1"/>
</dbReference>
<evidence type="ECO:0000256" key="4">
    <source>
        <dbReference type="ARBA" id="ARBA00022737"/>
    </source>
</evidence>
<dbReference type="EC" id="2.7.11.1" evidence="1"/>
<dbReference type="InterPro" id="IPR011990">
    <property type="entry name" value="TPR-like_helical_dom_sf"/>
</dbReference>
<proteinExistence type="predicted"/>
<evidence type="ECO:0000256" key="11">
    <source>
        <dbReference type="PROSITE-ProRule" id="PRU00339"/>
    </source>
</evidence>
<dbReference type="Proteomes" id="UP000604661">
    <property type="component" value="Unassembled WGS sequence"/>
</dbReference>
<feature type="domain" description="Protein kinase" evidence="13">
    <location>
        <begin position="48"/>
        <end position="318"/>
    </location>
</feature>
<dbReference type="InterPro" id="IPR011009">
    <property type="entry name" value="Kinase-like_dom_sf"/>
</dbReference>
<evidence type="ECO:0000256" key="8">
    <source>
        <dbReference type="ARBA" id="ARBA00022840"/>
    </source>
</evidence>
<dbReference type="RefSeq" id="WP_190901096.1">
    <property type="nucleotide sequence ID" value="NZ_JACJTE010000092.1"/>
</dbReference>
<comment type="catalytic activity">
    <reaction evidence="10">
        <text>L-seryl-[protein] + ATP = O-phospho-L-seryl-[protein] + ADP + H(+)</text>
        <dbReference type="Rhea" id="RHEA:17989"/>
        <dbReference type="Rhea" id="RHEA-COMP:9863"/>
        <dbReference type="Rhea" id="RHEA-COMP:11604"/>
        <dbReference type="ChEBI" id="CHEBI:15378"/>
        <dbReference type="ChEBI" id="CHEBI:29999"/>
        <dbReference type="ChEBI" id="CHEBI:30616"/>
        <dbReference type="ChEBI" id="CHEBI:83421"/>
        <dbReference type="ChEBI" id="CHEBI:456216"/>
        <dbReference type="EC" id="2.7.11.1"/>
    </reaction>
</comment>
<comment type="catalytic activity">
    <reaction evidence="9">
        <text>L-threonyl-[protein] + ATP = O-phospho-L-threonyl-[protein] + ADP + H(+)</text>
        <dbReference type="Rhea" id="RHEA:46608"/>
        <dbReference type="Rhea" id="RHEA-COMP:11060"/>
        <dbReference type="Rhea" id="RHEA-COMP:11605"/>
        <dbReference type="ChEBI" id="CHEBI:15378"/>
        <dbReference type="ChEBI" id="CHEBI:30013"/>
        <dbReference type="ChEBI" id="CHEBI:30616"/>
        <dbReference type="ChEBI" id="CHEBI:61977"/>
        <dbReference type="ChEBI" id="CHEBI:456216"/>
        <dbReference type="EC" id="2.7.11.1"/>
    </reaction>
</comment>
<dbReference type="InterPro" id="IPR019734">
    <property type="entry name" value="TPR_rpt"/>
</dbReference>
<keyword evidence="12" id="KW-1133">Transmembrane helix</keyword>
<gene>
    <name evidence="14" type="ORF">H6G95_34205</name>
</gene>
<dbReference type="Pfam" id="PF13432">
    <property type="entry name" value="TPR_16"/>
    <property type="match status" value="1"/>
</dbReference>
<dbReference type="PANTHER" id="PTHR24363:SF0">
    <property type="entry name" value="SERINE_THREONINE KINASE LIKE DOMAIN CONTAINING 1"/>
    <property type="match status" value="1"/>
</dbReference>
<protein>
    <recommendedName>
        <fullName evidence="1">non-specific serine/threonine protein kinase</fullName>
        <ecNumber evidence="1">2.7.11.1</ecNumber>
    </recommendedName>
</protein>
<dbReference type="SUPFAM" id="SSF48452">
    <property type="entry name" value="TPR-like"/>
    <property type="match status" value="1"/>
</dbReference>
<evidence type="ECO:0000313" key="15">
    <source>
        <dbReference type="Proteomes" id="UP000604661"/>
    </source>
</evidence>
<name>A0ABR8F6B0_NOSLI</name>
<keyword evidence="12" id="KW-0472">Membrane</keyword>
<dbReference type="SMART" id="SM00028">
    <property type="entry name" value="TPR"/>
    <property type="match status" value="5"/>
</dbReference>
<evidence type="ECO:0000256" key="3">
    <source>
        <dbReference type="ARBA" id="ARBA00022679"/>
    </source>
</evidence>
<dbReference type="EMBL" id="JACJTE010000092">
    <property type="protein sequence ID" value="MBD2565531.1"/>
    <property type="molecule type" value="Genomic_DNA"/>
</dbReference>
<dbReference type="Gene3D" id="1.25.40.10">
    <property type="entry name" value="Tetratricopeptide repeat domain"/>
    <property type="match status" value="2"/>
</dbReference>
<dbReference type="PANTHER" id="PTHR24363">
    <property type="entry name" value="SERINE/THREONINE PROTEIN KINASE"/>
    <property type="match status" value="1"/>
</dbReference>
<sequence>MSYCINPLCSHRQNPDNVEKCVSCGTSLLINNRIRLVKPLKALTDNPYNYFDVFEVDDTGTKWHPVREQRVMKVLKWNTPKLVELIERESLTLQLIRHPKIPRSTLDDYFTFVPNNSLLTLHCLVMDKFEGQNLEEWIEFNGKISQSLALEWLKQLVEILDTVHRSNFFHRDIKPSNIVLQINGQLALVDFGTARRVTDTYLAKVSGSGGTSAGRGGVYEITAVVTPRYTPLEQINGQAVPQSDFYALGRTLVHLVSGMSLMRLPTDKSTGNLIWRDKASQIDRPFADFIEDLMAPLPGQRPQTTGVILQRLERLPFKSKLNRLIKSRLFRVGVGVFGFLSIASLIYASLPLVANYYLNEGKKAQQQNRSEEAKSYFQKAVNLNNKLNLKVATSFFEQGEKSHKENRIIDAEKDFEAAVKYNPNLTYSISKFYFEQADRRGIAPEIAKKYYLLAIKFNPKDVVIYNNLALVCQDLGDDKCVNDSYETLFKLKPNAWEGHYGLGSFYDDRGEYTLAEIQYKLAIQNSNKDAQPLNNLSRLKNITGDYNAAVGLALEGLKKTKDPERQATLYKNLGWAKLGQKKYGEAKEYLEKAIKLDSKRTDAYCLLAQVHEVLGEINHARISWEVCLVAESNQLEVQKWRKQVLKRLLGDIVPESSP</sequence>
<evidence type="ECO:0000256" key="9">
    <source>
        <dbReference type="ARBA" id="ARBA00047899"/>
    </source>
</evidence>
<organism evidence="14 15">
    <name type="scientific">Nostoc linckia FACHB-391</name>
    <dbReference type="NCBI Taxonomy" id="2692906"/>
    <lineage>
        <taxon>Bacteria</taxon>
        <taxon>Bacillati</taxon>
        <taxon>Cyanobacteriota</taxon>
        <taxon>Cyanophyceae</taxon>
        <taxon>Nostocales</taxon>
        <taxon>Nostocaceae</taxon>
        <taxon>Nostoc</taxon>
    </lineage>
</organism>
<dbReference type="Pfam" id="PF07719">
    <property type="entry name" value="TPR_2"/>
    <property type="match status" value="1"/>
</dbReference>
<dbReference type="Pfam" id="PF00069">
    <property type="entry name" value="Pkinase"/>
    <property type="match status" value="1"/>
</dbReference>
<keyword evidence="15" id="KW-1185">Reference proteome</keyword>
<evidence type="ECO:0000256" key="1">
    <source>
        <dbReference type="ARBA" id="ARBA00012513"/>
    </source>
</evidence>
<keyword evidence="3" id="KW-0808">Transferase</keyword>
<accession>A0ABR8F6B0</accession>
<keyword evidence="4" id="KW-0677">Repeat</keyword>
<dbReference type="Pfam" id="PF13181">
    <property type="entry name" value="TPR_8"/>
    <property type="match status" value="1"/>
</dbReference>
<dbReference type="Gene3D" id="1.10.510.10">
    <property type="entry name" value="Transferase(Phosphotransferase) domain 1"/>
    <property type="match status" value="1"/>
</dbReference>
<dbReference type="InterPro" id="IPR000719">
    <property type="entry name" value="Prot_kinase_dom"/>
</dbReference>